<dbReference type="SUPFAM" id="SSF46689">
    <property type="entry name" value="Homeodomain-like"/>
    <property type="match status" value="1"/>
</dbReference>
<dbReference type="Gene3D" id="3.30.420.10">
    <property type="entry name" value="Ribonuclease H-like superfamily/Ribonuclease H"/>
    <property type="match status" value="1"/>
</dbReference>
<dbReference type="Proteomes" id="UP000663869">
    <property type="component" value="Unassembled WGS sequence"/>
</dbReference>
<evidence type="ECO:0000313" key="4">
    <source>
        <dbReference type="EMBL" id="CAF3325846.1"/>
    </source>
</evidence>
<dbReference type="PANTHER" id="PTHR23022">
    <property type="entry name" value="TRANSPOSABLE ELEMENT-RELATED"/>
    <property type="match status" value="1"/>
</dbReference>
<dbReference type="InterPro" id="IPR052338">
    <property type="entry name" value="Transposase_5"/>
</dbReference>
<dbReference type="Proteomes" id="UP000663872">
    <property type="component" value="Unassembled WGS sequence"/>
</dbReference>
<accession>A0A817U4J9</accession>
<dbReference type="InterPro" id="IPR047655">
    <property type="entry name" value="Transpos_IS630-like"/>
</dbReference>
<name>A0A817U4J9_9BILA</name>
<organism evidence="4 6">
    <name type="scientific">Rotaria socialis</name>
    <dbReference type="NCBI Taxonomy" id="392032"/>
    <lineage>
        <taxon>Eukaryota</taxon>
        <taxon>Metazoa</taxon>
        <taxon>Spiralia</taxon>
        <taxon>Gnathifera</taxon>
        <taxon>Rotifera</taxon>
        <taxon>Eurotatoria</taxon>
        <taxon>Bdelloidea</taxon>
        <taxon>Philodinida</taxon>
        <taxon>Philodinidae</taxon>
        <taxon>Rotaria</taxon>
    </lineage>
</organism>
<dbReference type="GO" id="GO:0003677">
    <property type="term" value="F:DNA binding"/>
    <property type="evidence" value="ECO:0007669"/>
    <property type="project" value="InterPro"/>
</dbReference>
<feature type="domain" description="Tc1-like transposase DDE" evidence="3">
    <location>
        <begin position="147"/>
        <end position="294"/>
    </location>
</feature>
<dbReference type="GO" id="GO:0006313">
    <property type="term" value="P:DNA transposition"/>
    <property type="evidence" value="ECO:0007669"/>
    <property type="project" value="InterPro"/>
</dbReference>
<evidence type="ECO:0000313" key="6">
    <source>
        <dbReference type="Proteomes" id="UP000663869"/>
    </source>
</evidence>
<dbReference type="InterPro" id="IPR036397">
    <property type="entry name" value="RNaseH_sf"/>
</dbReference>
<dbReference type="EMBL" id="CAJNYT010004846">
    <property type="protein sequence ID" value="CAF3696341.1"/>
    <property type="molecule type" value="Genomic_DNA"/>
</dbReference>
<evidence type="ECO:0000259" key="2">
    <source>
        <dbReference type="Pfam" id="PF01498"/>
    </source>
</evidence>
<dbReference type="InterPro" id="IPR002492">
    <property type="entry name" value="Transposase_Tc1-like"/>
</dbReference>
<dbReference type="AlphaFoldDB" id="A0A817U4J9"/>
<dbReference type="Pfam" id="PF01498">
    <property type="entry name" value="HTH_Tnp_Tc3_2"/>
    <property type="match status" value="1"/>
</dbReference>
<evidence type="ECO:0000259" key="3">
    <source>
        <dbReference type="Pfam" id="PF13358"/>
    </source>
</evidence>
<protein>
    <recommendedName>
        <fullName evidence="7">Transposase</fullName>
    </recommendedName>
</protein>
<dbReference type="InterPro" id="IPR038717">
    <property type="entry name" value="Tc1-like_DDE_dom"/>
</dbReference>
<evidence type="ECO:0008006" key="7">
    <source>
        <dbReference type="Google" id="ProtNLM"/>
    </source>
</evidence>
<feature type="compositionally biased region" description="Polar residues" evidence="1">
    <location>
        <begin position="54"/>
        <end position="64"/>
    </location>
</feature>
<gene>
    <name evidence="4" type="ORF">FME351_LOCUS1887</name>
    <name evidence="5" type="ORF">GRG538_LOCUS28028</name>
</gene>
<dbReference type="EMBL" id="CAJNYU010000048">
    <property type="protein sequence ID" value="CAF3325846.1"/>
    <property type="molecule type" value="Genomic_DNA"/>
</dbReference>
<feature type="region of interest" description="Disordered" evidence="1">
    <location>
        <begin position="54"/>
        <end position="74"/>
    </location>
</feature>
<proteinExistence type="predicted"/>
<evidence type="ECO:0000256" key="1">
    <source>
        <dbReference type="SAM" id="MobiDB-lite"/>
    </source>
</evidence>
<reference evidence="4" key="1">
    <citation type="submission" date="2021-02" db="EMBL/GenBank/DDBJ databases">
        <authorList>
            <person name="Nowell W R."/>
        </authorList>
    </citation>
    <scope>NUCLEOTIDE SEQUENCE</scope>
</reference>
<dbReference type="Pfam" id="PF13358">
    <property type="entry name" value="DDE_3"/>
    <property type="match status" value="1"/>
</dbReference>
<comment type="caution">
    <text evidence="4">The sequence shown here is derived from an EMBL/GenBank/DDBJ whole genome shotgun (WGS) entry which is preliminary data.</text>
</comment>
<dbReference type="NCBIfam" id="NF033545">
    <property type="entry name" value="transpos_IS630"/>
    <property type="match status" value="1"/>
</dbReference>
<dbReference type="PANTHER" id="PTHR23022:SF134">
    <property type="entry name" value="TRANSPOSABLE ELEMENT TC1 TRANSPOSASE"/>
    <property type="match status" value="1"/>
</dbReference>
<evidence type="ECO:0000313" key="5">
    <source>
        <dbReference type="EMBL" id="CAF3696341.1"/>
    </source>
</evidence>
<feature type="domain" description="Transposase Tc1-like" evidence="2">
    <location>
        <begin position="71"/>
        <end position="141"/>
    </location>
</feature>
<dbReference type="InterPro" id="IPR009057">
    <property type="entry name" value="Homeodomain-like_sf"/>
</dbReference>
<sequence>MRLQNQARSIMSTPLGALITSGPQQSHVDVAKAVHCSISVVKYWLNRWTQSKDLTDSTRSGRSRATTEKQDQRITSLAKEQPFVTAQDITNQLERRGVVVSARTVCRRLNEAGARYSWPMSKSLLTEHHRQNRLRWTQHHKATDWNQMIFSDETAVRLNSVKGLVWNFPGNEKVVRTVKHPIKVNVWGCFSSKGFGRIICFPQNLDAKFMCSIYKYGLLPIAKKQFGNDLRSWKLQEDNDLKHKSKLATHWREEKRIEKIDWPSMSPDIAPIENVWQLLKMKLRKKSFTNYQSLVSAIKHEWKALPLELALNLVHGMENRVLEVVESHGDFILH</sequence>
<dbReference type="GO" id="GO:0015074">
    <property type="term" value="P:DNA integration"/>
    <property type="evidence" value="ECO:0007669"/>
    <property type="project" value="InterPro"/>
</dbReference>